<dbReference type="InterPro" id="IPR008139">
    <property type="entry name" value="SaposinB_dom"/>
</dbReference>
<dbReference type="SUPFAM" id="SSF54995">
    <property type="entry name" value="Ribosomal protein S6"/>
    <property type="match status" value="1"/>
</dbReference>
<dbReference type="GO" id="GO:0006412">
    <property type="term" value="P:translation"/>
    <property type="evidence" value="ECO:0007669"/>
    <property type="project" value="InterPro"/>
</dbReference>
<dbReference type="CDD" id="cd15465">
    <property type="entry name" value="bS6_mito"/>
    <property type="match status" value="1"/>
</dbReference>
<dbReference type="FunFam" id="1.10.225.10:FF:000002">
    <property type="entry name" value="prosaposin isoform X2"/>
    <property type="match status" value="3"/>
</dbReference>
<dbReference type="PROSITE" id="PS51110">
    <property type="entry name" value="SAP_A"/>
    <property type="match status" value="2"/>
</dbReference>
<evidence type="ECO:0000256" key="5">
    <source>
        <dbReference type="ARBA" id="ARBA00022737"/>
    </source>
</evidence>
<evidence type="ECO:0000256" key="2">
    <source>
        <dbReference type="ARBA" id="ARBA00009512"/>
    </source>
</evidence>
<dbReference type="InterPro" id="IPR008138">
    <property type="entry name" value="SapB_2"/>
</dbReference>
<dbReference type="PRINTS" id="PR01797">
    <property type="entry name" value="SAPOSIN"/>
</dbReference>
<evidence type="ECO:0000259" key="11">
    <source>
        <dbReference type="PROSITE" id="PS51110"/>
    </source>
</evidence>
<evidence type="ECO:0000256" key="6">
    <source>
        <dbReference type="ARBA" id="ARBA00023157"/>
    </source>
</evidence>
<keyword evidence="7" id="KW-0325">Glycoprotein</keyword>
<dbReference type="GO" id="GO:0019843">
    <property type="term" value="F:rRNA binding"/>
    <property type="evidence" value="ECO:0007669"/>
    <property type="project" value="InterPro"/>
</dbReference>
<dbReference type="GO" id="GO:0006665">
    <property type="term" value="P:sphingolipid metabolic process"/>
    <property type="evidence" value="ECO:0007669"/>
    <property type="project" value="InterPro"/>
</dbReference>
<dbReference type="EMBL" id="JAAKFY010000019">
    <property type="protein sequence ID" value="KAF3842246.1"/>
    <property type="molecule type" value="Genomic_DNA"/>
</dbReference>
<feature type="domain" description="Saposin A-type" evidence="11">
    <location>
        <begin position="148"/>
        <end position="188"/>
    </location>
</feature>
<dbReference type="Gene3D" id="1.10.225.10">
    <property type="entry name" value="Saposin-like"/>
    <property type="match status" value="4"/>
</dbReference>
<dbReference type="OrthoDB" id="69496at2759"/>
<dbReference type="AlphaFoldDB" id="A0A7J5XYN9"/>
<reference evidence="12 13" key="1">
    <citation type="submission" date="2020-03" db="EMBL/GenBank/DDBJ databases">
        <title>Dissostichus mawsoni Genome sequencing and assembly.</title>
        <authorList>
            <person name="Park H."/>
        </authorList>
    </citation>
    <scope>NUCLEOTIDE SEQUENCE [LARGE SCALE GENOMIC DNA]</scope>
    <source>
        <strain evidence="12">DM0001</strain>
        <tissue evidence="12">Muscle</tissue>
    </source>
</reference>
<dbReference type="Proteomes" id="UP000518266">
    <property type="component" value="Unassembled WGS sequence"/>
</dbReference>
<proteinExistence type="inferred from homology"/>
<evidence type="ECO:0000313" key="13">
    <source>
        <dbReference type="Proteomes" id="UP000518266"/>
    </source>
</evidence>
<keyword evidence="4" id="KW-0732">Signal</keyword>
<dbReference type="GO" id="GO:0005840">
    <property type="term" value="C:ribosome"/>
    <property type="evidence" value="ECO:0007669"/>
    <property type="project" value="InterPro"/>
</dbReference>
<evidence type="ECO:0000313" key="12">
    <source>
        <dbReference type="EMBL" id="KAF3842246.1"/>
    </source>
</evidence>
<dbReference type="Pfam" id="PF02199">
    <property type="entry name" value="SapA"/>
    <property type="match status" value="2"/>
</dbReference>
<gene>
    <name evidence="12" type="ORF">F7725_024197</name>
</gene>
<evidence type="ECO:0000256" key="4">
    <source>
        <dbReference type="ARBA" id="ARBA00022729"/>
    </source>
</evidence>
<dbReference type="PROSITE" id="PS50015">
    <property type="entry name" value="SAP_B"/>
    <property type="match status" value="4"/>
</dbReference>
<dbReference type="GO" id="GO:0005576">
    <property type="term" value="C:extracellular region"/>
    <property type="evidence" value="ECO:0007669"/>
    <property type="project" value="UniProtKB-SubCell"/>
</dbReference>
<feature type="domain" description="Saposin B-type" evidence="10">
    <location>
        <begin position="327"/>
        <end position="408"/>
    </location>
</feature>
<feature type="domain" description="Saposin B-type" evidence="10">
    <location>
        <begin position="189"/>
        <end position="272"/>
    </location>
</feature>
<dbReference type="SMART" id="SM00741">
    <property type="entry name" value="SapB"/>
    <property type="match status" value="4"/>
</dbReference>
<dbReference type="InterPro" id="IPR011001">
    <property type="entry name" value="Saposin-like"/>
</dbReference>
<evidence type="ECO:0000256" key="3">
    <source>
        <dbReference type="ARBA" id="ARBA00022525"/>
    </source>
</evidence>
<name>A0A7J5XYN9_DISMA</name>
<comment type="similarity">
    <text evidence="2">Belongs to the bacterial ribosomal protein bS6 family.</text>
</comment>
<evidence type="ECO:0000259" key="10">
    <source>
        <dbReference type="PROSITE" id="PS50015"/>
    </source>
</evidence>
<dbReference type="InterPro" id="IPR000529">
    <property type="entry name" value="Ribosomal_bS6"/>
</dbReference>
<accession>A0A7J5XYN9</accession>
<dbReference type="GO" id="GO:0003735">
    <property type="term" value="F:structural constituent of ribosome"/>
    <property type="evidence" value="ECO:0007669"/>
    <property type="project" value="InterPro"/>
</dbReference>
<feature type="domain" description="Saposin B-type" evidence="10">
    <location>
        <begin position="546"/>
        <end position="627"/>
    </location>
</feature>
<dbReference type="Gene3D" id="3.30.70.60">
    <property type="match status" value="1"/>
</dbReference>
<dbReference type="Pfam" id="PF01250">
    <property type="entry name" value="Ribosomal_S6"/>
    <property type="match status" value="1"/>
</dbReference>
<dbReference type="InterPro" id="IPR007856">
    <property type="entry name" value="SapB_1"/>
</dbReference>
<dbReference type="Pfam" id="PF05184">
    <property type="entry name" value="SapB_1"/>
    <property type="match status" value="3"/>
</dbReference>
<keyword evidence="3" id="KW-0964">Secreted</keyword>
<dbReference type="InterPro" id="IPR014717">
    <property type="entry name" value="Transl_elong_EF1B/ribsomal_bS6"/>
</dbReference>
<keyword evidence="6" id="KW-1015">Disulfide bond</keyword>
<dbReference type="Pfam" id="PF03489">
    <property type="entry name" value="SapB_2"/>
    <property type="match status" value="4"/>
</dbReference>
<dbReference type="InterPro" id="IPR051428">
    <property type="entry name" value="Sphingo_Act-Surfact_Prot"/>
</dbReference>
<dbReference type="SMART" id="SM00162">
    <property type="entry name" value="SAPA"/>
    <property type="match status" value="2"/>
</dbReference>
<dbReference type="PANTHER" id="PTHR11480:SF95">
    <property type="entry name" value="PROSAPOSIN"/>
    <property type="match status" value="1"/>
</dbReference>
<evidence type="ECO:0000256" key="1">
    <source>
        <dbReference type="ARBA" id="ARBA00004613"/>
    </source>
</evidence>
<dbReference type="PANTHER" id="PTHR11480">
    <property type="entry name" value="SAPOSIN-RELATED"/>
    <property type="match status" value="1"/>
</dbReference>
<evidence type="ECO:0000256" key="9">
    <source>
        <dbReference type="ARBA" id="ARBA00035365"/>
    </source>
</evidence>
<feature type="non-terminal residue" evidence="12">
    <location>
        <position position="1"/>
    </location>
</feature>
<dbReference type="GO" id="GO:0016020">
    <property type="term" value="C:membrane"/>
    <property type="evidence" value="ECO:0007669"/>
    <property type="project" value="GOC"/>
</dbReference>
<evidence type="ECO:0000256" key="7">
    <source>
        <dbReference type="ARBA" id="ARBA00023180"/>
    </source>
</evidence>
<protein>
    <recommendedName>
        <fullName evidence="8">Small ribosomal subunit protein bS6m</fullName>
    </recommendedName>
    <alternativeName>
        <fullName evidence="9">28S ribosomal protein S6, mitochondrial</fullName>
    </alternativeName>
</protein>
<keyword evidence="13" id="KW-1185">Reference proteome</keyword>
<organism evidence="12 13">
    <name type="scientific">Dissostichus mawsoni</name>
    <name type="common">Antarctic cod</name>
    <dbReference type="NCBI Taxonomy" id="36200"/>
    <lineage>
        <taxon>Eukaryota</taxon>
        <taxon>Metazoa</taxon>
        <taxon>Chordata</taxon>
        <taxon>Craniata</taxon>
        <taxon>Vertebrata</taxon>
        <taxon>Euteleostomi</taxon>
        <taxon>Actinopterygii</taxon>
        <taxon>Neopterygii</taxon>
        <taxon>Teleostei</taxon>
        <taxon>Neoteleostei</taxon>
        <taxon>Acanthomorphata</taxon>
        <taxon>Eupercaria</taxon>
        <taxon>Perciformes</taxon>
        <taxon>Notothenioidei</taxon>
        <taxon>Nototheniidae</taxon>
        <taxon>Dissostichus</taxon>
    </lineage>
</organism>
<dbReference type="InterPro" id="IPR035980">
    <property type="entry name" value="Ribosomal_bS6_sf"/>
</dbReference>
<feature type="domain" description="Saposin B-type" evidence="10">
    <location>
        <begin position="451"/>
        <end position="532"/>
    </location>
</feature>
<comment type="caution">
    <text evidence="12">The sequence shown here is derived from an EMBL/GenBank/DDBJ whole genome shotgun (WGS) entry which is preliminary data.</text>
</comment>
<feature type="domain" description="Saposin A-type" evidence="11">
    <location>
        <begin position="629"/>
        <end position="665"/>
    </location>
</feature>
<evidence type="ECO:0000256" key="8">
    <source>
        <dbReference type="ARBA" id="ARBA00035170"/>
    </source>
</evidence>
<dbReference type="InterPro" id="IPR008373">
    <property type="entry name" value="Saposin"/>
</dbReference>
<sequence length="665" mass="73456">FKTVNRGIIFRNHASLRARGDPEGDAAARDIGCSPADSGDSDGAGAVVRDLENLGERLLPYKINKHNQNHLRGSYFLIDFYSAPNILTSLLDHLHRDVDVVRPTVLKKDDQSSPLYSTHRETQTDEPENSGVMLFLTLLFVASAAATPLLGTEQCARGASYWCQNVKTASLCGAVAHCQQNVWNKPQMKSVPCDLCKEVLMVVEQILKDNATEAEVLGYLEKACQLIPDQGLTAECKEMVDSYYPILMGIIKGELEDPSVVCGAMGLCQSQQLALAKVHAKEQLVSNEIPQVDLAQKVSPFLLNIPGLLYPQENLKKEAPKKRPQSCDAVCQDCVKFLTDAQAEAKNSSTFVDSLIENLENQCDLLGPGVSDMCKQYVSQYAASVIQAIMSMQPKDLCAHAGFCTAMKKSIPMMNLQAARLFLLWRLSLLSRLLFPAIKVESKPAMVRVRDSPGCTICQMVMKQLEAMLEDQKTEEEVIAAVEKVCTYLPGSLSAQCKDLVETYGQAIIELLVQQADPKTVCTVLALCNDASRAFVPVLNLAHYKAGGYCQVCKLAVGYIDGILEKNATEAQIEEAVRKVCSFLPDSFQTECDQMIQQYEPMLIQLLLQMLDPDFVCMKMGACPEAVRRLLGTEQCSWGPAFWCKNMETATRCNAVNHCKRHVWV</sequence>
<dbReference type="GO" id="GO:0005764">
    <property type="term" value="C:lysosome"/>
    <property type="evidence" value="ECO:0007669"/>
    <property type="project" value="InterPro"/>
</dbReference>
<comment type="subcellular location">
    <subcellularLocation>
        <location evidence="1">Secreted</location>
    </subcellularLocation>
</comment>
<keyword evidence="5" id="KW-0677">Repeat</keyword>
<dbReference type="InterPro" id="IPR003119">
    <property type="entry name" value="SAP_A"/>
</dbReference>
<dbReference type="SUPFAM" id="SSF47862">
    <property type="entry name" value="Saposin"/>
    <property type="match status" value="4"/>
</dbReference>